<evidence type="ECO:0000313" key="7">
    <source>
        <dbReference type="Proteomes" id="UP000273828"/>
    </source>
</evidence>
<accession>A0A3N6LXU5</accession>
<dbReference type="AlphaFoldDB" id="A0A3N6LXU5"/>
<evidence type="ECO:0000256" key="1">
    <source>
        <dbReference type="ARBA" id="ARBA00023224"/>
    </source>
</evidence>
<keyword evidence="4" id="KW-0812">Transmembrane</keyword>
<feature type="non-terminal residue" evidence="6">
    <location>
        <position position="501"/>
    </location>
</feature>
<dbReference type="GO" id="GO:0016020">
    <property type="term" value="C:membrane"/>
    <property type="evidence" value="ECO:0007669"/>
    <property type="project" value="InterPro"/>
</dbReference>
<dbReference type="PANTHER" id="PTHR32089:SF112">
    <property type="entry name" value="LYSOZYME-LIKE PROTEIN-RELATED"/>
    <property type="match status" value="1"/>
</dbReference>
<dbReference type="OrthoDB" id="8523at2157"/>
<protein>
    <submittedName>
        <fullName evidence="6">HAMP domain-containing protein</fullName>
    </submittedName>
</protein>
<evidence type="ECO:0000256" key="4">
    <source>
        <dbReference type="SAM" id="Phobius"/>
    </source>
</evidence>
<evidence type="ECO:0000256" key="2">
    <source>
        <dbReference type="ARBA" id="ARBA00029447"/>
    </source>
</evidence>
<evidence type="ECO:0000256" key="3">
    <source>
        <dbReference type="SAM" id="Coils"/>
    </source>
</evidence>
<keyword evidence="4" id="KW-0472">Membrane</keyword>
<evidence type="ECO:0000313" key="6">
    <source>
        <dbReference type="EMBL" id="RQG86098.1"/>
    </source>
</evidence>
<dbReference type="InterPro" id="IPR003660">
    <property type="entry name" value="HAMP_dom"/>
</dbReference>
<dbReference type="Gene3D" id="1.10.8.500">
    <property type="entry name" value="HAMP domain in histidine kinase"/>
    <property type="match status" value="1"/>
</dbReference>
<proteinExistence type="inferred from homology"/>
<comment type="similarity">
    <text evidence="2">Belongs to the methyl-accepting chemotaxis (MCP) protein family.</text>
</comment>
<keyword evidence="4" id="KW-1133">Transmembrane helix</keyword>
<reference evidence="6 7" key="1">
    <citation type="submission" date="2018-10" db="EMBL/GenBank/DDBJ databases">
        <title>Natrarchaeobius chitinivorans gen. nov., sp. nov., and Natrarchaeobius haloalkaliphilus sp. nov., alkaliphilic, chitin-utilizing haloarchaea from hypersaline alkaline lakes.</title>
        <authorList>
            <person name="Sorokin D.Y."/>
            <person name="Elcheninov A.G."/>
            <person name="Kostrikina N.A."/>
            <person name="Bale N.J."/>
            <person name="Sinninghe Damste J.S."/>
            <person name="Khijniak T.V."/>
            <person name="Kublanov I.V."/>
            <person name="Toshchakov S.V."/>
        </authorList>
    </citation>
    <scope>NUCLEOTIDE SEQUENCE [LARGE SCALE GENOMIC DNA]</scope>
    <source>
        <strain evidence="6 7">AArcht-Sl</strain>
    </source>
</reference>
<feature type="domain" description="HAMP" evidence="5">
    <location>
        <begin position="340"/>
        <end position="393"/>
    </location>
</feature>
<dbReference type="GO" id="GO:0007165">
    <property type="term" value="P:signal transduction"/>
    <property type="evidence" value="ECO:0007669"/>
    <property type="project" value="UniProtKB-KW"/>
</dbReference>
<dbReference type="Proteomes" id="UP000273828">
    <property type="component" value="Unassembled WGS sequence"/>
</dbReference>
<feature type="transmembrane region" description="Helical" evidence="4">
    <location>
        <begin position="38"/>
        <end position="62"/>
    </location>
</feature>
<sequence length="501" mass="54354">MFSIRRVISDSTRSIRRFVSDRFGSFHRILPDRIRGSYVAKFGLVILTVLVVTAGVAGFFYVDISDRITEETQNEMQVTAEFEADDVGTQIENYEATVTMLASNERFVDGSPNEIQTGLTTEIMWMTGDVEALHYIDYESDTIEYSSEHSQVGDDVSEFGFSVHTRDRSDVTEYEYDEADFSSIDSTYTDTYEHDGETQIAFLSPISESDGTHAIMMIVSVEEMSSDFSDPIEGSHTEVIDGVDGDVMVSQESESLLSTYRGGDSEGVIERAENGSGTIEFDGTDEVAAYAPVSGTDWVLVTQAPQSNAYALVDNVANSLIALIAVAMAGFLVIGATIGRSTANALGDLADDATALSNGETDIEIEDSGRIDEVGQVRSSFDDIRAYLETATAQSDAIARQEFDDPALDEDVPGTLGASLQTMGSDLESYIDDVEAARAQAEQSSEDAASARREAEELAERLEQKATEFGRVMGIAADGDLTQRLDDDVDNEALAEIAAAF</sequence>
<keyword evidence="7" id="KW-1185">Reference proteome</keyword>
<evidence type="ECO:0000259" key="5">
    <source>
        <dbReference type="PROSITE" id="PS50885"/>
    </source>
</evidence>
<dbReference type="PANTHER" id="PTHR32089">
    <property type="entry name" value="METHYL-ACCEPTING CHEMOTAXIS PROTEIN MCPB"/>
    <property type="match status" value="1"/>
</dbReference>
<comment type="caution">
    <text evidence="6">The sequence shown here is derived from an EMBL/GenBank/DDBJ whole genome shotgun (WGS) entry which is preliminary data.</text>
</comment>
<gene>
    <name evidence="6" type="ORF">EA462_17235</name>
</gene>
<dbReference type="SMART" id="SM00304">
    <property type="entry name" value="HAMP"/>
    <property type="match status" value="1"/>
</dbReference>
<dbReference type="EMBL" id="REFY01000009">
    <property type="protein sequence ID" value="RQG86098.1"/>
    <property type="molecule type" value="Genomic_DNA"/>
</dbReference>
<keyword evidence="1" id="KW-0807">Transducer</keyword>
<keyword evidence="3" id="KW-0175">Coiled coil</keyword>
<organism evidence="6 7">
    <name type="scientific">Natrarchaeobius halalkaliphilus</name>
    <dbReference type="NCBI Taxonomy" id="1679091"/>
    <lineage>
        <taxon>Archaea</taxon>
        <taxon>Methanobacteriati</taxon>
        <taxon>Methanobacteriota</taxon>
        <taxon>Stenosarchaea group</taxon>
        <taxon>Halobacteria</taxon>
        <taxon>Halobacteriales</taxon>
        <taxon>Natrialbaceae</taxon>
        <taxon>Natrarchaeobius</taxon>
    </lineage>
</organism>
<name>A0A3N6LXU5_9EURY</name>
<dbReference type="Gene3D" id="3.30.450.20">
    <property type="entry name" value="PAS domain"/>
    <property type="match status" value="1"/>
</dbReference>
<feature type="coiled-coil region" evidence="3">
    <location>
        <begin position="427"/>
        <end position="472"/>
    </location>
</feature>
<dbReference type="PROSITE" id="PS50885">
    <property type="entry name" value="HAMP"/>
    <property type="match status" value="1"/>
</dbReference>
<dbReference type="RefSeq" id="WP_124179779.1">
    <property type="nucleotide sequence ID" value="NZ_REFY01000009.1"/>
</dbReference>